<feature type="non-terminal residue" evidence="2">
    <location>
        <position position="1"/>
    </location>
</feature>
<feature type="compositionally biased region" description="Basic and acidic residues" evidence="1">
    <location>
        <begin position="31"/>
        <end position="45"/>
    </location>
</feature>
<dbReference type="AlphaFoldDB" id="A0A9K3GRA3"/>
<protein>
    <submittedName>
        <fullName evidence="2">Uncharacterized protein</fullName>
    </submittedName>
</protein>
<sequence length="45" mass="5195">PSRGKRDVSPMESPRNKRGITELVRPTSNSRRIERRDTDDRIMGA</sequence>
<organism evidence="2 3">
    <name type="scientific">Kipferlia bialata</name>
    <dbReference type="NCBI Taxonomy" id="797122"/>
    <lineage>
        <taxon>Eukaryota</taxon>
        <taxon>Metamonada</taxon>
        <taxon>Carpediemonas-like organisms</taxon>
        <taxon>Kipferlia</taxon>
    </lineage>
</organism>
<evidence type="ECO:0000313" key="3">
    <source>
        <dbReference type="Proteomes" id="UP000265618"/>
    </source>
</evidence>
<accession>A0A9K3GRA3</accession>
<comment type="caution">
    <text evidence="2">The sequence shown here is derived from an EMBL/GenBank/DDBJ whole genome shotgun (WGS) entry which is preliminary data.</text>
</comment>
<feature type="region of interest" description="Disordered" evidence="1">
    <location>
        <begin position="1"/>
        <end position="45"/>
    </location>
</feature>
<proteinExistence type="predicted"/>
<keyword evidence="3" id="KW-1185">Reference proteome</keyword>
<dbReference type="EMBL" id="BDIP01011522">
    <property type="protein sequence ID" value="GIQ93119.1"/>
    <property type="molecule type" value="Genomic_DNA"/>
</dbReference>
<evidence type="ECO:0000256" key="1">
    <source>
        <dbReference type="SAM" id="MobiDB-lite"/>
    </source>
</evidence>
<gene>
    <name evidence="2" type="ORF">KIPB_017363</name>
</gene>
<dbReference type="Proteomes" id="UP000265618">
    <property type="component" value="Unassembled WGS sequence"/>
</dbReference>
<reference evidence="2 3" key="1">
    <citation type="journal article" date="2018" name="PLoS ONE">
        <title>The draft genome of Kipferlia bialata reveals reductive genome evolution in fornicate parasites.</title>
        <authorList>
            <person name="Tanifuji G."/>
            <person name="Takabayashi S."/>
            <person name="Kume K."/>
            <person name="Takagi M."/>
            <person name="Nakayama T."/>
            <person name="Kamikawa R."/>
            <person name="Inagaki Y."/>
            <person name="Hashimoto T."/>
        </authorList>
    </citation>
    <scope>NUCLEOTIDE SEQUENCE [LARGE SCALE GENOMIC DNA]</scope>
    <source>
        <strain evidence="2">NY0173</strain>
    </source>
</reference>
<evidence type="ECO:0000313" key="2">
    <source>
        <dbReference type="EMBL" id="GIQ93119.1"/>
    </source>
</evidence>
<feature type="non-terminal residue" evidence="2">
    <location>
        <position position="45"/>
    </location>
</feature>
<name>A0A9K3GRA3_9EUKA</name>